<dbReference type="PANTHER" id="PTHR46825:SF9">
    <property type="entry name" value="BETA-LACTAMASE-RELATED DOMAIN-CONTAINING PROTEIN"/>
    <property type="match status" value="1"/>
</dbReference>
<organism evidence="2 3">
    <name type="scientific">Pedobacter steynii</name>
    <dbReference type="NCBI Taxonomy" id="430522"/>
    <lineage>
        <taxon>Bacteria</taxon>
        <taxon>Pseudomonadati</taxon>
        <taxon>Bacteroidota</taxon>
        <taxon>Sphingobacteriia</taxon>
        <taxon>Sphingobacteriales</taxon>
        <taxon>Sphingobacteriaceae</taxon>
        <taxon>Pedobacter</taxon>
    </lineage>
</organism>
<evidence type="ECO:0000313" key="3">
    <source>
        <dbReference type="Proteomes" id="UP000094313"/>
    </source>
</evidence>
<dbReference type="SUPFAM" id="SSF56601">
    <property type="entry name" value="beta-lactamase/transpeptidase-like"/>
    <property type="match status" value="1"/>
</dbReference>
<reference evidence="2 3" key="1">
    <citation type="submission" date="2016-08" db="EMBL/GenBank/DDBJ databases">
        <authorList>
            <person name="Seilhamer J.J."/>
        </authorList>
    </citation>
    <scope>NUCLEOTIDE SEQUENCE [LARGE SCALE GENOMIC DNA]</scope>
    <source>
        <strain evidence="2 3">DX4</strain>
    </source>
</reference>
<evidence type="ECO:0000259" key="1">
    <source>
        <dbReference type="Pfam" id="PF00144"/>
    </source>
</evidence>
<dbReference type="InterPro" id="IPR012338">
    <property type="entry name" value="Beta-lactam/transpept-like"/>
</dbReference>
<protein>
    <recommendedName>
        <fullName evidence="1">Beta-lactamase-related domain-containing protein</fullName>
    </recommendedName>
</protein>
<name>A0A1D7QJ89_9SPHI</name>
<dbReference type="Gene3D" id="3.40.710.10">
    <property type="entry name" value="DD-peptidase/beta-lactamase superfamily"/>
    <property type="match status" value="1"/>
</dbReference>
<dbReference type="InterPro" id="IPR001466">
    <property type="entry name" value="Beta-lactam-related"/>
</dbReference>
<proteinExistence type="predicted"/>
<dbReference type="PANTHER" id="PTHR46825">
    <property type="entry name" value="D-ALANYL-D-ALANINE-CARBOXYPEPTIDASE/ENDOPEPTIDASE AMPH"/>
    <property type="match status" value="1"/>
</dbReference>
<gene>
    <name evidence="2" type="ORF">BFS30_17105</name>
</gene>
<sequence>MVCAIFSAFINTSGQRGNLIRNDFYSNKEAKILSDSLDGLLSRIKQSFGGAEINLTLGVVKDGEVFLKKNCGFSNPETKTLFSDHTQIYLASTSKSLTGTLAAVLDHKGIIKLDHTLADYFPDFHFDDKNIHPEKITIRSLMTHTHGIKNNDLVVWTAFIGHKGAEQMMALLKNYSTALPDQAFYYSNLGPVIYSLIVEKQTGKPWQEVMNEQVFQPLNMQKTTAYISKANPRYISNVIDQSEGRLKSVFDKADNSMSAAGGHVSTVNDLLKYLQFFISGGSSVPGLLSKQEIDFSVSAIVPQKNRYQSYERFGYGLGWEQSIFNGEQLVSRLGGYSGISSHLSFMKDHKIGIVVLSNKKGMEALAHLVANYVYNSMLSKGNKNEIVKENLASLKRNFDSDMLETKEIREAKELHILTDKKYAGFYNGAEKSGTMKINKTGKVSWGNLKGQLLMLSDSTGIIDFKTMLRSFSVKKENNILVGVYSNDRYFRR</sequence>
<dbReference type="Pfam" id="PF00144">
    <property type="entry name" value="Beta-lactamase"/>
    <property type="match status" value="1"/>
</dbReference>
<dbReference type="InterPro" id="IPR050491">
    <property type="entry name" value="AmpC-like"/>
</dbReference>
<dbReference type="KEGG" id="psty:BFS30_17105"/>
<dbReference type="AlphaFoldDB" id="A0A1D7QJ89"/>
<dbReference type="Proteomes" id="UP000094313">
    <property type="component" value="Chromosome"/>
</dbReference>
<keyword evidence="3" id="KW-1185">Reference proteome</keyword>
<evidence type="ECO:0000313" key="2">
    <source>
        <dbReference type="EMBL" id="AOM78742.1"/>
    </source>
</evidence>
<dbReference type="EMBL" id="CP017141">
    <property type="protein sequence ID" value="AOM78742.1"/>
    <property type="molecule type" value="Genomic_DNA"/>
</dbReference>
<accession>A0A1D7QJ89</accession>
<feature type="domain" description="Beta-lactamase-related" evidence="1">
    <location>
        <begin position="55"/>
        <end position="362"/>
    </location>
</feature>